<reference evidence="1" key="1">
    <citation type="submission" date="2020-11" db="EMBL/GenBank/DDBJ databases">
        <title>Chlorella ohadii genome sequencing and assembly.</title>
        <authorList>
            <person name="Murik O."/>
            <person name="Treves H."/>
            <person name="Kedem I."/>
            <person name="Shotland Y."/>
            <person name="Kaplan A."/>
        </authorList>
    </citation>
    <scope>NUCLEOTIDE SEQUENCE</scope>
    <source>
        <strain evidence="1">1</strain>
    </source>
</reference>
<evidence type="ECO:0000313" key="1">
    <source>
        <dbReference type="EMBL" id="KAI7836082.1"/>
    </source>
</evidence>
<dbReference type="EMBL" id="JADXDR010000206">
    <property type="protein sequence ID" value="KAI7836082.1"/>
    <property type="molecule type" value="Genomic_DNA"/>
</dbReference>
<keyword evidence="2" id="KW-1185">Reference proteome</keyword>
<dbReference type="Proteomes" id="UP001205105">
    <property type="component" value="Unassembled WGS sequence"/>
</dbReference>
<organism evidence="1 2">
    <name type="scientific">Chlorella ohadii</name>
    <dbReference type="NCBI Taxonomy" id="2649997"/>
    <lineage>
        <taxon>Eukaryota</taxon>
        <taxon>Viridiplantae</taxon>
        <taxon>Chlorophyta</taxon>
        <taxon>core chlorophytes</taxon>
        <taxon>Trebouxiophyceae</taxon>
        <taxon>Chlorellales</taxon>
        <taxon>Chlorellaceae</taxon>
        <taxon>Chlorella clade</taxon>
        <taxon>Chlorella</taxon>
    </lineage>
</organism>
<proteinExistence type="predicted"/>
<accession>A0AAD5DEG8</accession>
<comment type="caution">
    <text evidence="1">The sequence shown here is derived from an EMBL/GenBank/DDBJ whole genome shotgun (WGS) entry which is preliminary data.</text>
</comment>
<evidence type="ECO:0000313" key="2">
    <source>
        <dbReference type="Proteomes" id="UP001205105"/>
    </source>
</evidence>
<dbReference type="AlphaFoldDB" id="A0AAD5DEG8"/>
<protein>
    <submittedName>
        <fullName evidence="1">Uncharacterized protein</fullName>
    </submittedName>
</protein>
<name>A0AAD5DEG8_9CHLO</name>
<gene>
    <name evidence="1" type="ORF">COHA_010051</name>
</gene>
<sequence length="96" mass="10928">MALGRISQIRGSELSVERLEEGRDELQSVWVLHGVDEETIARTAVRRVVAADYMQVVDPDRVSNPHGEHALEAYRLLEPLEPLQQEQEQQQQDGPQ</sequence>